<dbReference type="PROSITE" id="PS00138">
    <property type="entry name" value="SUBTILASE_SER"/>
    <property type="match status" value="1"/>
</dbReference>
<keyword evidence="4 5" id="KW-0720">Serine protease</keyword>
<dbReference type="Pfam" id="PF00082">
    <property type="entry name" value="Peptidase_S8"/>
    <property type="match status" value="1"/>
</dbReference>
<evidence type="ECO:0000256" key="5">
    <source>
        <dbReference type="PROSITE-ProRule" id="PRU01240"/>
    </source>
</evidence>
<keyword evidence="2 5" id="KW-0645">Protease</keyword>
<comment type="similarity">
    <text evidence="1 5">Belongs to the peptidase S8 family.</text>
</comment>
<keyword evidence="8" id="KW-1185">Reference proteome</keyword>
<feature type="domain" description="Peptidase S8/S53" evidence="6">
    <location>
        <begin position="197"/>
        <end position="450"/>
    </location>
</feature>
<gene>
    <name evidence="7" type="ORF">GCM10022224_094920</name>
</gene>
<sequence>MVVGSLVAGGATGVARAEPVPLVPSAVGVTGSVTLLTGDRVTVTGGGYRIEPGQGREVRFEVQRRAGHLHVVPEDAERLLAEGLLDERLFDVTQLLDWKYGDGDRAEIPLIVQSAEGDAAGTLSGVRSAKELAGLGLASVRVPKAQAGRTWQDLVGDARSLAAGRSKIWLDGKRSFTLDRSVRQIGAPQVWEQGLTGAGVTVAVLDSGYDASHPDLKDVVTQSRNFSDEADITDQVGHGTHVASIVAGAGERYRGVAPGAKVALGKVGGAFITDSALLAGMEWAAVEVGAKVVNMSLGGPDTPGLDPIEHAVNALSARTGALFVIAAGNGGGPGTVSSPGSADAALTVGAVDKSDQMAGFSSRGPRGGDHAIKPEVTAPGVSIVAAAAQGTAGGSHVAHSGTSMAAPHVAGAAAILAQRHPDWSGEQLKAALIGSAAPQEGATYFDQGAGRVDLVRAVGQQVHAGPANLGAVFRWGDSGERKVTKEITYTNSGDAPVTLDLSADGEVLSTSVQRVEVPAKGTASVAVTIDATGRAPGDYPGAVTARSGEQVVRTVATAYVEPEVYEVKISALGKDGGPADADGVFYNGKGESVQFYLSGGSDTYRLSPGEWNLYVDIREGRNVTTTHMPVKVGAPGTELVLDGRKAKPIRFTLDDPTAVTGGWFEMSVVNGSWAAHTVAMGADPVTRFFVLPSKQPGLKYLARTHLQTKGASSAPSRYDLVDERHDGIPEDPTYAAKVKDLDKVTTTFRGAGTAATGTYLVSAILDDILPGAVLTPTRDVPLPGTLTEYRTRGYEWGGALWVGESAGIEAAKPTRDRARQTWGVAVSGPSFATQGAWREQDKLTFDGARLLSEGVPGRVGMDGAATGTISLAAGDQVISKVDYTTCGPWEVDSCRFTADLPAEPGAYTLSATADRQVAYSTLSTKVESTWTFRSAGTTARESLPLAAVRYAPEGLDAYNRAKPGSSTRLPIWIERNPCAPAAGVRSIRLQMSVDDGTTWQNVPVRAKRDGWTAQVTNPRTAGFVSLRATSTDTAGNTVDQTIHRAYAVG</sequence>
<evidence type="ECO:0000256" key="2">
    <source>
        <dbReference type="ARBA" id="ARBA00022670"/>
    </source>
</evidence>
<evidence type="ECO:0000313" key="7">
    <source>
        <dbReference type="EMBL" id="GAA3714297.1"/>
    </source>
</evidence>
<keyword evidence="3 5" id="KW-0378">Hydrolase</keyword>
<feature type="active site" description="Charge relay system" evidence="5">
    <location>
        <position position="238"/>
    </location>
</feature>
<proteinExistence type="inferred from homology"/>
<protein>
    <submittedName>
        <fullName evidence="7">S8 family serine peptidase</fullName>
    </submittedName>
</protein>
<dbReference type="InterPro" id="IPR022398">
    <property type="entry name" value="Peptidase_S8_His-AS"/>
</dbReference>
<dbReference type="InterPro" id="IPR000209">
    <property type="entry name" value="Peptidase_S8/S53_dom"/>
</dbReference>
<feature type="active site" description="Charge relay system" evidence="5">
    <location>
        <position position="403"/>
    </location>
</feature>
<evidence type="ECO:0000313" key="8">
    <source>
        <dbReference type="Proteomes" id="UP001500902"/>
    </source>
</evidence>
<dbReference type="PROSITE" id="PS00137">
    <property type="entry name" value="SUBTILASE_HIS"/>
    <property type="match status" value="1"/>
</dbReference>
<feature type="active site" description="Charge relay system" evidence="5">
    <location>
        <position position="206"/>
    </location>
</feature>
<accession>A0ABP7E6R0</accession>
<dbReference type="EMBL" id="BAAAZP010000224">
    <property type="protein sequence ID" value="GAA3714297.1"/>
    <property type="molecule type" value="Genomic_DNA"/>
</dbReference>
<dbReference type="InterPro" id="IPR023828">
    <property type="entry name" value="Peptidase_S8_Ser-AS"/>
</dbReference>
<dbReference type="PROSITE" id="PS51892">
    <property type="entry name" value="SUBTILASE"/>
    <property type="match status" value="1"/>
</dbReference>
<name>A0ABP7E6R0_9ACTN</name>
<dbReference type="InterPro" id="IPR050131">
    <property type="entry name" value="Peptidase_S8_subtilisin-like"/>
</dbReference>
<evidence type="ECO:0000256" key="3">
    <source>
        <dbReference type="ARBA" id="ARBA00022801"/>
    </source>
</evidence>
<evidence type="ECO:0000256" key="1">
    <source>
        <dbReference type="ARBA" id="ARBA00011073"/>
    </source>
</evidence>
<reference evidence="8" key="1">
    <citation type="journal article" date="2019" name="Int. J. Syst. Evol. Microbiol.">
        <title>The Global Catalogue of Microorganisms (GCM) 10K type strain sequencing project: providing services to taxonomists for standard genome sequencing and annotation.</title>
        <authorList>
            <consortium name="The Broad Institute Genomics Platform"/>
            <consortium name="The Broad Institute Genome Sequencing Center for Infectious Disease"/>
            <person name="Wu L."/>
            <person name="Ma J."/>
        </authorList>
    </citation>
    <scope>NUCLEOTIDE SEQUENCE [LARGE SCALE GENOMIC DNA]</scope>
    <source>
        <strain evidence="8">JCM 16904</strain>
    </source>
</reference>
<comment type="caution">
    <text evidence="7">The sequence shown here is derived from an EMBL/GenBank/DDBJ whole genome shotgun (WGS) entry which is preliminary data.</text>
</comment>
<dbReference type="Gene3D" id="3.40.50.200">
    <property type="entry name" value="Peptidase S8/S53 domain"/>
    <property type="match status" value="1"/>
</dbReference>
<dbReference type="SUPFAM" id="SSF52743">
    <property type="entry name" value="Subtilisin-like"/>
    <property type="match status" value="1"/>
</dbReference>
<dbReference type="InterPro" id="IPR015500">
    <property type="entry name" value="Peptidase_S8_subtilisin-rel"/>
</dbReference>
<dbReference type="PANTHER" id="PTHR43806">
    <property type="entry name" value="PEPTIDASE S8"/>
    <property type="match status" value="1"/>
</dbReference>
<dbReference type="InterPro" id="IPR036852">
    <property type="entry name" value="Peptidase_S8/S53_dom_sf"/>
</dbReference>
<evidence type="ECO:0000259" key="6">
    <source>
        <dbReference type="Pfam" id="PF00082"/>
    </source>
</evidence>
<dbReference type="PANTHER" id="PTHR43806:SF11">
    <property type="entry name" value="CEREVISIN-RELATED"/>
    <property type="match status" value="1"/>
</dbReference>
<evidence type="ECO:0000256" key="4">
    <source>
        <dbReference type="ARBA" id="ARBA00022825"/>
    </source>
</evidence>
<dbReference type="Proteomes" id="UP001500902">
    <property type="component" value="Unassembled WGS sequence"/>
</dbReference>
<organism evidence="7 8">
    <name type="scientific">Nonomuraea antimicrobica</name>
    <dbReference type="NCBI Taxonomy" id="561173"/>
    <lineage>
        <taxon>Bacteria</taxon>
        <taxon>Bacillati</taxon>
        <taxon>Actinomycetota</taxon>
        <taxon>Actinomycetes</taxon>
        <taxon>Streptosporangiales</taxon>
        <taxon>Streptosporangiaceae</taxon>
        <taxon>Nonomuraea</taxon>
    </lineage>
</organism>
<dbReference type="PRINTS" id="PR00723">
    <property type="entry name" value="SUBTILISIN"/>
</dbReference>